<reference evidence="2" key="1">
    <citation type="submission" date="2015-07" db="EMBL/GenBank/DDBJ databases">
        <title>Transcriptome Assembly of Anthurium amnicola.</title>
        <authorList>
            <person name="Suzuki J."/>
        </authorList>
    </citation>
    <scope>NUCLEOTIDE SEQUENCE</scope>
</reference>
<proteinExistence type="predicted"/>
<evidence type="ECO:0000256" key="1">
    <source>
        <dbReference type="SAM" id="MobiDB-lite"/>
    </source>
</evidence>
<accession>A0A1D1Y9F4</accession>
<dbReference type="PANTHER" id="PTHR33052">
    <property type="entry name" value="DUF4228 DOMAIN PROTEIN-RELATED"/>
    <property type="match status" value="1"/>
</dbReference>
<name>A0A1D1Y9F4_9ARAE</name>
<dbReference type="GO" id="GO:0000428">
    <property type="term" value="C:DNA-directed RNA polymerase complex"/>
    <property type="evidence" value="ECO:0007669"/>
    <property type="project" value="UniProtKB-KW"/>
</dbReference>
<dbReference type="AlphaFoldDB" id="A0A1D1Y9F4"/>
<organism evidence="2">
    <name type="scientific">Anthurium amnicola</name>
    <dbReference type="NCBI Taxonomy" id="1678845"/>
    <lineage>
        <taxon>Eukaryota</taxon>
        <taxon>Viridiplantae</taxon>
        <taxon>Streptophyta</taxon>
        <taxon>Embryophyta</taxon>
        <taxon>Tracheophyta</taxon>
        <taxon>Spermatophyta</taxon>
        <taxon>Magnoliopsida</taxon>
        <taxon>Liliopsida</taxon>
        <taxon>Araceae</taxon>
        <taxon>Pothoideae</taxon>
        <taxon>Potheae</taxon>
        <taxon>Anthurium</taxon>
    </lineage>
</organism>
<dbReference type="EMBL" id="GDJX01016657">
    <property type="protein sequence ID" value="JAT51279.1"/>
    <property type="molecule type" value="Transcribed_RNA"/>
</dbReference>
<gene>
    <name evidence="2" type="primary">rpoC2_2</name>
    <name evidence="2" type="ORF">g.23580</name>
</gene>
<protein>
    <submittedName>
        <fullName evidence="2">DNA-directed RNA polymerase subunit beta</fullName>
    </submittedName>
</protein>
<feature type="compositionally biased region" description="Polar residues" evidence="1">
    <location>
        <begin position="246"/>
        <end position="255"/>
    </location>
</feature>
<keyword evidence="2" id="KW-0804">Transcription</keyword>
<sequence>MAVTRHVVRCFQLLCSCGESSCLCYYYCSCPRQSNKGSPKGKQGSAGAAGAAEDESFFPSVVRVVLAGGMVEVYPNVVAAREVMEKHPGLCVARPEVFSRPQESLLGPTEKLFPGEKFYLVPHTTVQKLRQRQRVQPRQPGSGDGRRDVREGKATEAAAGSQPGEAEEGGEMHDDDELLCSAKDFYVSRDRWGEFIARRRRLEAAGGAERKEEQRPPPQPKRKGGPAPQPPIGRKFCKKGLRWQPSLPSVTEISP</sequence>
<feature type="compositionally biased region" description="Basic and acidic residues" evidence="1">
    <location>
        <begin position="144"/>
        <end position="154"/>
    </location>
</feature>
<dbReference type="Pfam" id="PF14009">
    <property type="entry name" value="PADRE"/>
    <property type="match status" value="1"/>
</dbReference>
<keyword evidence="2" id="KW-0240">DNA-directed RNA polymerase</keyword>
<feature type="region of interest" description="Disordered" evidence="1">
    <location>
        <begin position="203"/>
        <end position="255"/>
    </location>
</feature>
<evidence type="ECO:0000313" key="2">
    <source>
        <dbReference type="EMBL" id="JAT51279.1"/>
    </source>
</evidence>
<feature type="region of interest" description="Disordered" evidence="1">
    <location>
        <begin position="128"/>
        <end position="173"/>
    </location>
</feature>
<dbReference type="InterPro" id="IPR025322">
    <property type="entry name" value="PADRE_dom"/>
</dbReference>